<feature type="transmembrane region" description="Helical" evidence="1">
    <location>
        <begin position="260"/>
        <end position="283"/>
    </location>
</feature>
<dbReference type="RefSeq" id="WP_126860485.1">
    <property type="nucleotide sequence ID" value="NZ_CBDRLD010000005.1"/>
</dbReference>
<proteinExistence type="predicted"/>
<name>A0AAP3AI28_MICLU</name>
<dbReference type="Proteomes" id="UP001205867">
    <property type="component" value="Unassembled WGS sequence"/>
</dbReference>
<reference evidence="2" key="1">
    <citation type="submission" date="2023-06" db="EMBL/GenBank/DDBJ databases">
        <title>lsaBGC provides a comprehensive framework for evolutionary analysis of biosynthetic gene clusters within focal taxa.</title>
        <authorList>
            <person name="Salamzade R."/>
            <person name="Sandstrom S."/>
            <person name="Kalan L.R."/>
        </authorList>
    </citation>
    <scope>NUCLEOTIDE SEQUENCE</scope>
    <source>
        <strain evidence="2">P3-SID899</strain>
    </source>
</reference>
<gene>
    <name evidence="2" type="ORF">M3A82_009735</name>
</gene>
<evidence type="ECO:0000313" key="2">
    <source>
        <dbReference type="EMBL" id="MCV7629610.1"/>
    </source>
</evidence>
<sequence>MTGRGLRTLGLLVTRAVLLVALCGLALSLVGSLSVHHRQYFGAAQCGPAVWDVGIGGGSEVWTMAEAATTGRNLTLMASGADPGVRHLAGPAAPCLAGVDVPTLESLRAARGFLLREGSILADRAARSGELAGRPVALASAADWRGLPADGVIQPTPAFDNSASYVGILVGEPGDLEGFLQTLRASGLGAEATPAPSALNAAITSPVLGVTVTLTGLTLISVTAFWVLTMRSTERAALRVLRLLGVPPLRAAASRARVSLVPFLGAAGISAALWQGMVLTGAVTEPSPLVASGVILVVLLGDAVLVAATHVVSLWMRAPR</sequence>
<keyword evidence="1" id="KW-0812">Transmembrane</keyword>
<keyword evidence="1" id="KW-1133">Transmembrane helix</keyword>
<protein>
    <submittedName>
        <fullName evidence="2">Uncharacterized protein</fullName>
    </submittedName>
</protein>
<evidence type="ECO:0000313" key="3">
    <source>
        <dbReference type="Proteomes" id="UP001205867"/>
    </source>
</evidence>
<organism evidence="2 3">
    <name type="scientific">Micrococcus luteus</name>
    <name type="common">Micrococcus lysodeikticus</name>
    <dbReference type="NCBI Taxonomy" id="1270"/>
    <lineage>
        <taxon>Bacteria</taxon>
        <taxon>Bacillati</taxon>
        <taxon>Actinomycetota</taxon>
        <taxon>Actinomycetes</taxon>
        <taxon>Micrococcales</taxon>
        <taxon>Micrococcaceae</taxon>
        <taxon>Micrococcus</taxon>
    </lineage>
</organism>
<dbReference type="EMBL" id="JALXKZ020000028">
    <property type="protein sequence ID" value="MCV7629610.1"/>
    <property type="molecule type" value="Genomic_DNA"/>
</dbReference>
<feature type="transmembrane region" description="Helical" evidence="1">
    <location>
        <begin position="289"/>
        <end position="315"/>
    </location>
</feature>
<accession>A0AAP3AI28</accession>
<evidence type="ECO:0000256" key="1">
    <source>
        <dbReference type="SAM" id="Phobius"/>
    </source>
</evidence>
<comment type="caution">
    <text evidence="2">The sequence shown here is derived from an EMBL/GenBank/DDBJ whole genome shotgun (WGS) entry which is preliminary data.</text>
</comment>
<dbReference type="AlphaFoldDB" id="A0AAP3AI28"/>
<feature type="transmembrane region" description="Helical" evidence="1">
    <location>
        <begin position="207"/>
        <end position="229"/>
    </location>
</feature>
<keyword evidence="1" id="KW-0472">Membrane</keyword>